<dbReference type="EMBL" id="MAYF01000040">
    <property type="protein sequence ID" value="OCA79925.1"/>
    <property type="molecule type" value="Genomic_DNA"/>
</dbReference>
<evidence type="ECO:0000313" key="4">
    <source>
        <dbReference type="Proteomes" id="UP000184069"/>
    </source>
</evidence>
<dbReference type="AlphaFoldDB" id="A0A1M6XWX4"/>
<name>A0A1M6XWX4_9FLAO</name>
<sequence>MKKLFLIIIANTCLLSCAQKKENNQLTTINNSKNMYDINQYIFPEAKDITEANFVTKVSSQIKHYDKEPIYYVRINKQNCLIEVYINDVFNNSDYELSNVITPIGIYPVLKSGSQKVTVKMYPVGDLINKDLGLENQLPATKLSDKAKVDISVVMMDNKSKKSFDDEKIITTQVSPKEAAGKEFYEFSFTFNAEVPYEFEGWTKGQDLRKLDQDLVKKKALEFYKMIGQIHVNNDINAELKLVYPSTIRIQQVLYKDNNIKNILEEYRGYVIDKYKQLPITKYKMDYMGDGKLLCLITDSLDPKLRGGGALMLEYGEEKSVYQPGITLYLPEGRDLATQGFMMWK</sequence>
<reference evidence="2 4" key="2">
    <citation type="submission" date="2016-11" db="EMBL/GenBank/DDBJ databases">
        <authorList>
            <person name="Jaros S."/>
            <person name="Januszkiewicz K."/>
            <person name="Wedrychowicz H."/>
        </authorList>
    </citation>
    <scope>NUCLEOTIDE SEQUENCE [LARGE SCALE GENOMIC DNA]</scope>
    <source>
        <strain evidence="2 4">DSM 27621</strain>
    </source>
</reference>
<evidence type="ECO:0000313" key="1">
    <source>
        <dbReference type="EMBL" id="OCA79925.1"/>
    </source>
</evidence>
<keyword evidence="3" id="KW-1185">Reference proteome</keyword>
<protein>
    <submittedName>
        <fullName evidence="2">Uncharacterized protein</fullName>
    </submittedName>
</protein>
<accession>A0A1M6XWX4</accession>
<dbReference type="OrthoDB" id="1149023at2"/>
<dbReference type="EMBL" id="FRBM01000002">
    <property type="protein sequence ID" value="SHL10491.1"/>
    <property type="molecule type" value="Genomic_DNA"/>
</dbReference>
<dbReference type="STRING" id="1423959.SAMN05444407_102256"/>
<evidence type="ECO:0000313" key="3">
    <source>
        <dbReference type="Proteomes" id="UP000093508"/>
    </source>
</evidence>
<dbReference type="Proteomes" id="UP000184069">
    <property type="component" value="Unassembled WGS sequence"/>
</dbReference>
<dbReference type="Proteomes" id="UP000093508">
    <property type="component" value="Unassembled WGS sequence"/>
</dbReference>
<gene>
    <name evidence="1" type="ORF">BBH99_17305</name>
    <name evidence="2" type="ORF">SAMN05444407_102256</name>
</gene>
<proteinExistence type="predicted"/>
<reference evidence="1 3" key="1">
    <citation type="submission" date="2016-07" db="EMBL/GenBank/DDBJ databases">
        <authorList>
            <person name="Jeong J.-J."/>
            <person name="Kim D.W."/>
            <person name="Sang M.K."/>
            <person name="Choi I.-G."/>
            <person name="Kim K.D."/>
        </authorList>
    </citation>
    <scope>NUCLEOTIDE SEQUENCE [LARGE SCALE GENOMIC DNA]</scope>
    <source>
        <strain evidence="1 3">C-26</strain>
    </source>
</reference>
<evidence type="ECO:0000313" key="2">
    <source>
        <dbReference type="EMBL" id="SHL10491.1"/>
    </source>
</evidence>
<dbReference type="RefSeq" id="WP_066692241.1">
    <property type="nucleotide sequence ID" value="NZ_FRBM01000002.1"/>
</dbReference>
<organism evidence="2 4">
    <name type="scientific">Chryseobacterium contaminans</name>
    <dbReference type="NCBI Taxonomy" id="1423959"/>
    <lineage>
        <taxon>Bacteria</taxon>
        <taxon>Pseudomonadati</taxon>
        <taxon>Bacteroidota</taxon>
        <taxon>Flavobacteriia</taxon>
        <taxon>Flavobacteriales</taxon>
        <taxon>Weeksellaceae</taxon>
        <taxon>Chryseobacterium group</taxon>
        <taxon>Chryseobacterium</taxon>
    </lineage>
</organism>